<evidence type="ECO:0000256" key="2">
    <source>
        <dbReference type="ARBA" id="ARBA00022553"/>
    </source>
</evidence>
<dbReference type="PANTHER" id="PTHR43439">
    <property type="entry name" value="PHENYLACETATE-COENZYME A LIGASE"/>
    <property type="match status" value="1"/>
</dbReference>
<dbReference type="InterPro" id="IPR036291">
    <property type="entry name" value="NAD(P)-bd_dom_sf"/>
</dbReference>
<dbReference type="OrthoDB" id="429813at2759"/>
<gene>
    <name evidence="6" type="ORF">GYMLUDRAFT_43259</name>
</gene>
<sequence length="891" mass="98743">MLDLNPLDKTSRQFEDVAQLPTLQGVHSSTFHRPPLDGSLTVPELFAWHARNSPNHPVFIYPADDENQDAHTICYPEVYKAIGVAAKMVKNSLKLGAEHHARLALKSGGKDAPVIGILAVADTISYYTLILGIMHLGFTPFPISTRNSALGVAHLLKKAEVVQLYVSNDSAMQKLAHDALRHMKESGDDSPDIINMVHSTQLYHSKHDPESDPEKLKGNMSLDSITMILHSSGSTAFPKPIKFLGRNFLKWGVLPYYGEVDICDMPIACHSLPMFHAMGTINIVWPVCTGSLVACFAPVHPPVLPTPDVFFTAMVKTKSQIIYCVPAFIEAWAQKPENLPILQRLKAVVYGGAPLNKSVGDLLASAGLTVTPFYGLTETGSVSMFVPNKSHGDEWAYFKISPQLDFKMIPQQGLENVFEPILFATDTFSPHVVNTIVDGRPAYATSDLLEAHPTSPNMFRVFGRADDQLMLSTGEKTNPGPLESILLQDPHVSAALMFGRGRFQNGILVQPTKPFDPNDEVQLAAFRNKIWPSVRKVNNYAPSHSRIFKEMIIVTSPSKPLEFTPKGTPRRQVCIDAYTPEIDAVYEKVKDSSQPELALPTNWSEESTLTFVRKAVLNILPDDVDVDDDIFQHGCDSLQATWIRNTLLHALRVSNKDQAVVHGVPLDVVYENPSIRSLATFMFNTMAGSAVNGVEPELKAAQMLKLVEKYKLSGVSVAPVGSRSTHHADVVLLTGTTGRFGCHILAQLLAREDVVRVYAFNRENADGDGSVATLERRQIDAFKTWGLDEQLLRSGRVVYVVGRLDRQSFGLERPLYEELLKEVDVVIHNAWRVDFNLKLPSFEPLFLGIQNLLKFCRESRSEQGTPRAVFVSSGSSAFTNDKQTPWGRFQF</sequence>
<dbReference type="InterPro" id="IPR000873">
    <property type="entry name" value="AMP-dep_synth/lig_dom"/>
</dbReference>
<evidence type="ECO:0008006" key="8">
    <source>
        <dbReference type="Google" id="ProtNLM"/>
    </source>
</evidence>
<dbReference type="Pfam" id="PF00550">
    <property type="entry name" value="PP-binding"/>
    <property type="match status" value="1"/>
</dbReference>
<dbReference type="HOGENOM" id="CLU_002220_1_0_1"/>
<evidence type="ECO:0000259" key="5">
    <source>
        <dbReference type="Pfam" id="PF07993"/>
    </source>
</evidence>
<name>A0A0D0BBS7_9AGAR</name>
<feature type="domain" description="Thioester reductase (TE)" evidence="5">
    <location>
        <begin position="733"/>
        <end position="882"/>
    </location>
</feature>
<dbReference type="Gene3D" id="1.10.1200.10">
    <property type="entry name" value="ACP-like"/>
    <property type="match status" value="1"/>
</dbReference>
<protein>
    <recommendedName>
        <fullName evidence="8">Acetyl-CoA synthetase-like protein</fullName>
    </recommendedName>
</protein>
<dbReference type="InterPro" id="IPR013120">
    <property type="entry name" value="FAR_NAD-bd"/>
</dbReference>
<dbReference type="InterPro" id="IPR036736">
    <property type="entry name" value="ACP-like_sf"/>
</dbReference>
<evidence type="ECO:0000259" key="4">
    <source>
        <dbReference type="Pfam" id="PF00550"/>
    </source>
</evidence>
<dbReference type="Gene3D" id="3.40.50.720">
    <property type="entry name" value="NAD(P)-binding Rossmann-like Domain"/>
    <property type="match status" value="1"/>
</dbReference>
<dbReference type="Gene3D" id="3.40.50.12780">
    <property type="entry name" value="N-terminal domain of ligase-like"/>
    <property type="match status" value="1"/>
</dbReference>
<proteinExistence type="predicted"/>
<evidence type="ECO:0000259" key="3">
    <source>
        <dbReference type="Pfam" id="PF00501"/>
    </source>
</evidence>
<dbReference type="InterPro" id="IPR009081">
    <property type="entry name" value="PP-bd_ACP"/>
</dbReference>
<dbReference type="Pfam" id="PF23562">
    <property type="entry name" value="AMP-binding_C_3"/>
    <property type="match status" value="1"/>
</dbReference>
<feature type="domain" description="AMP-dependent synthetase/ligase" evidence="3">
    <location>
        <begin position="48"/>
        <end position="388"/>
    </location>
</feature>
<dbReference type="InterPro" id="IPR051414">
    <property type="entry name" value="Adenylate-forming_Reductase"/>
</dbReference>
<dbReference type="InterPro" id="IPR042099">
    <property type="entry name" value="ANL_N_sf"/>
</dbReference>
<reference evidence="6 7" key="1">
    <citation type="submission" date="2014-04" db="EMBL/GenBank/DDBJ databases">
        <title>Evolutionary Origins and Diversification of the Mycorrhizal Mutualists.</title>
        <authorList>
            <consortium name="DOE Joint Genome Institute"/>
            <consortium name="Mycorrhizal Genomics Consortium"/>
            <person name="Kohler A."/>
            <person name="Kuo A."/>
            <person name="Nagy L.G."/>
            <person name="Floudas D."/>
            <person name="Copeland A."/>
            <person name="Barry K.W."/>
            <person name="Cichocki N."/>
            <person name="Veneault-Fourrey C."/>
            <person name="LaButti K."/>
            <person name="Lindquist E.A."/>
            <person name="Lipzen A."/>
            <person name="Lundell T."/>
            <person name="Morin E."/>
            <person name="Murat C."/>
            <person name="Riley R."/>
            <person name="Ohm R."/>
            <person name="Sun H."/>
            <person name="Tunlid A."/>
            <person name="Henrissat B."/>
            <person name="Grigoriev I.V."/>
            <person name="Hibbett D.S."/>
            <person name="Martin F."/>
        </authorList>
    </citation>
    <scope>NUCLEOTIDE SEQUENCE [LARGE SCALE GENOMIC DNA]</scope>
    <source>
        <strain evidence="6 7">FD-317 M1</strain>
    </source>
</reference>
<dbReference type="SUPFAM" id="SSF47336">
    <property type="entry name" value="ACP-like"/>
    <property type="match status" value="1"/>
</dbReference>
<dbReference type="SUPFAM" id="SSF56801">
    <property type="entry name" value="Acetyl-CoA synthetase-like"/>
    <property type="match status" value="1"/>
</dbReference>
<feature type="domain" description="Carrier" evidence="4">
    <location>
        <begin position="615"/>
        <end position="681"/>
    </location>
</feature>
<keyword evidence="2" id="KW-0597">Phosphoprotein</keyword>
<accession>A0A0D0BBS7</accession>
<dbReference type="AlphaFoldDB" id="A0A0D0BBS7"/>
<evidence type="ECO:0000313" key="6">
    <source>
        <dbReference type="EMBL" id="KIK61185.1"/>
    </source>
</evidence>
<dbReference type="EMBL" id="KN834772">
    <property type="protein sequence ID" value="KIK61185.1"/>
    <property type="molecule type" value="Genomic_DNA"/>
</dbReference>
<dbReference type="Pfam" id="PF00501">
    <property type="entry name" value="AMP-binding"/>
    <property type="match status" value="1"/>
</dbReference>
<keyword evidence="1" id="KW-0596">Phosphopantetheine</keyword>
<evidence type="ECO:0000256" key="1">
    <source>
        <dbReference type="ARBA" id="ARBA00022450"/>
    </source>
</evidence>
<dbReference type="Proteomes" id="UP000053593">
    <property type="component" value="Unassembled WGS sequence"/>
</dbReference>
<organism evidence="6 7">
    <name type="scientific">Collybiopsis luxurians FD-317 M1</name>
    <dbReference type="NCBI Taxonomy" id="944289"/>
    <lineage>
        <taxon>Eukaryota</taxon>
        <taxon>Fungi</taxon>
        <taxon>Dikarya</taxon>
        <taxon>Basidiomycota</taxon>
        <taxon>Agaricomycotina</taxon>
        <taxon>Agaricomycetes</taxon>
        <taxon>Agaricomycetidae</taxon>
        <taxon>Agaricales</taxon>
        <taxon>Marasmiineae</taxon>
        <taxon>Omphalotaceae</taxon>
        <taxon>Collybiopsis</taxon>
        <taxon>Collybiopsis luxurians</taxon>
    </lineage>
</organism>
<dbReference type="PANTHER" id="PTHR43439:SF2">
    <property type="entry name" value="ENZYME, PUTATIVE (JCVI)-RELATED"/>
    <property type="match status" value="1"/>
</dbReference>
<dbReference type="SUPFAM" id="SSF51735">
    <property type="entry name" value="NAD(P)-binding Rossmann-fold domains"/>
    <property type="match status" value="1"/>
</dbReference>
<dbReference type="Pfam" id="PF07993">
    <property type="entry name" value="NAD_binding_4"/>
    <property type="match status" value="1"/>
</dbReference>
<evidence type="ECO:0000313" key="7">
    <source>
        <dbReference type="Proteomes" id="UP000053593"/>
    </source>
</evidence>
<keyword evidence="7" id="KW-1185">Reference proteome</keyword>